<accession>A0ACC0N0S5</accession>
<evidence type="ECO:0000313" key="1">
    <source>
        <dbReference type="EMBL" id="KAI8546148.1"/>
    </source>
</evidence>
<proteinExistence type="predicted"/>
<gene>
    <name evidence="1" type="ORF">RHMOL_Rhmol07G0094600</name>
</gene>
<comment type="caution">
    <text evidence="1">The sequence shown here is derived from an EMBL/GenBank/DDBJ whole genome shotgun (WGS) entry which is preliminary data.</text>
</comment>
<reference evidence="1" key="1">
    <citation type="submission" date="2022-02" db="EMBL/GenBank/DDBJ databases">
        <title>Plant Genome Project.</title>
        <authorList>
            <person name="Zhang R.-G."/>
        </authorList>
    </citation>
    <scope>NUCLEOTIDE SEQUENCE</scope>
    <source>
        <strain evidence="1">AT1</strain>
    </source>
</reference>
<sequence length="291" mass="32298">MSPLSNRVKEEDLVAGDHVYSWRDFFFYAHHGIYVGDGVVINFTAPPGKLTASIDDHFASGSIPGVSSLSSTRGGKTCPNPRCGKKPGGGVVVSCLNCFQDKGSLYCYKYGVSKIAFQCHIRGGTCTTAKSDPASVVIHRANYLFEKGGFGNYNLIKNNCEDFALYCKTGLLTIDDKGRSGQIADLARVKMLPKKMKAKFFSNTEESGKKCRRKHGVGRYAADIGVRRDVRKVPVEDLHNFRRLENDLQDNDNSTQDDENDLQDDDNSTQDDENDLQDDENDLQDDDENDL</sequence>
<keyword evidence="2" id="KW-1185">Reference proteome</keyword>
<protein>
    <submittedName>
        <fullName evidence="1">Uncharacterized protein</fullName>
    </submittedName>
</protein>
<dbReference type="EMBL" id="CM046394">
    <property type="protein sequence ID" value="KAI8546148.1"/>
    <property type="molecule type" value="Genomic_DNA"/>
</dbReference>
<organism evidence="1 2">
    <name type="scientific">Rhododendron molle</name>
    <name type="common">Chinese azalea</name>
    <name type="synonym">Azalea mollis</name>
    <dbReference type="NCBI Taxonomy" id="49168"/>
    <lineage>
        <taxon>Eukaryota</taxon>
        <taxon>Viridiplantae</taxon>
        <taxon>Streptophyta</taxon>
        <taxon>Embryophyta</taxon>
        <taxon>Tracheophyta</taxon>
        <taxon>Spermatophyta</taxon>
        <taxon>Magnoliopsida</taxon>
        <taxon>eudicotyledons</taxon>
        <taxon>Gunneridae</taxon>
        <taxon>Pentapetalae</taxon>
        <taxon>asterids</taxon>
        <taxon>Ericales</taxon>
        <taxon>Ericaceae</taxon>
        <taxon>Ericoideae</taxon>
        <taxon>Rhodoreae</taxon>
        <taxon>Rhododendron</taxon>
    </lineage>
</organism>
<evidence type="ECO:0000313" key="2">
    <source>
        <dbReference type="Proteomes" id="UP001062846"/>
    </source>
</evidence>
<dbReference type="Proteomes" id="UP001062846">
    <property type="component" value="Chromosome 7"/>
</dbReference>
<name>A0ACC0N0S5_RHOML</name>